<evidence type="ECO:0000313" key="8">
    <source>
        <dbReference type="EMBL" id="OOR99774.1"/>
    </source>
</evidence>
<dbReference type="EMBL" id="MUYA01000004">
    <property type="protein sequence ID" value="OOR99774.1"/>
    <property type="molecule type" value="Genomic_DNA"/>
</dbReference>
<feature type="transmembrane region" description="Helical" evidence="6">
    <location>
        <begin position="73"/>
        <end position="97"/>
    </location>
</feature>
<evidence type="ECO:0000256" key="5">
    <source>
        <dbReference type="ARBA" id="ARBA00023136"/>
    </source>
</evidence>
<dbReference type="SUPFAM" id="SSF103481">
    <property type="entry name" value="Multidrug resistance efflux transporter EmrE"/>
    <property type="match status" value="1"/>
</dbReference>
<dbReference type="InterPro" id="IPR050638">
    <property type="entry name" value="AA-Vitamin_Transporters"/>
</dbReference>
<feature type="transmembrane region" description="Helical" evidence="6">
    <location>
        <begin position="42"/>
        <end position="61"/>
    </location>
</feature>
<evidence type="ECO:0000313" key="9">
    <source>
        <dbReference type="Proteomes" id="UP000190867"/>
    </source>
</evidence>
<keyword evidence="3 6" id="KW-0812">Transmembrane</keyword>
<feature type="transmembrane region" description="Helical" evidence="6">
    <location>
        <begin position="127"/>
        <end position="144"/>
    </location>
</feature>
<dbReference type="InterPro" id="IPR037185">
    <property type="entry name" value="EmrE-like"/>
</dbReference>
<protein>
    <submittedName>
        <fullName evidence="8">EamA family transporter</fullName>
    </submittedName>
</protein>
<dbReference type="GO" id="GO:0016020">
    <property type="term" value="C:membrane"/>
    <property type="evidence" value="ECO:0007669"/>
    <property type="project" value="UniProtKB-SubCell"/>
</dbReference>
<keyword evidence="5 6" id="KW-0472">Membrane</keyword>
<evidence type="ECO:0000256" key="6">
    <source>
        <dbReference type="SAM" id="Phobius"/>
    </source>
</evidence>
<proteinExistence type="inferred from homology"/>
<evidence type="ECO:0000256" key="3">
    <source>
        <dbReference type="ARBA" id="ARBA00022692"/>
    </source>
</evidence>
<feature type="transmembrane region" description="Helical" evidence="6">
    <location>
        <begin position="103"/>
        <end position="120"/>
    </location>
</feature>
<comment type="similarity">
    <text evidence="2">Belongs to the EamA transporter family.</text>
</comment>
<dbReference type="RefSeq" id="WP_078236365.1">
    <property type="nucleotide sequence ID" value="NZ_MUYA01000004.1"/>
</dbReference>
<feature type="transmembrane region" description="Helical" evidence="6">
    <location>
        <begin position="156"/>
        <end position="176"/>
    </location>
</feature>
<comment type="caution">
    <text evidence="8">The sequence shown here is derived from an EMBL/GenBank/DDBJ whole genome shotgun (WGS) entry which is preliminary data.</text>
</comment>
<evidence type="ECO:0000256" key="2">
    <source>
        <dbReference type="ARBA" id="ARBA00007362"/>
    </source>
</evidence>
<dbReference type="Proteomes" id="UP000190867">
    <property type="component" value="Unassembled WGS sequence"/>
</dbReference>
<dbReference type="OrthoDB" id="8479066at2"/>
<feature type="domain" description="EamA" evidence="7">
    <location>
        <begin position="158"/>
        <end position="296"/>
    </location>
</feature>
<reference evidence="8 9" key="1">
    <citation type="submission" date="2017-02" db="EMBL/GenBank/DDBJ databases">
        <title>Draft genome sequence of Haemophilus paracuniculus CCUG 43573 type strain.</title>
        <authorList>
            <person name="Engstrom-Jakobsson H."/>
            <person name="Salva-Serra F."/>
            <person name="Thorell K."/>
            <person name="Gonzales-Siles L."/>
            <person name="Karlsson R."/>
            <person name="Boulund F."/>
            <person name="Engstrand L."/>
            <person name="Kristiansson E."/>
            <person name="Moore E."/>
        </authorList>
    </citation>
    <scope>NUCLEOTIDE SEQUENCE [LARGE SCALE GENOMIC DNA]</scope>
    <source>
        <strain evidence="8 9">CCUG 43573</strain>
    </source>
</reference>
<keyword evidence="9" id="KW-1185">Reference proteome</keyword>
<keyword evidence="4 6" id="KW-1133">Transmembrane helix</keyword>
<gene>
    <name evidence="8" type="ORF">B0187_02905</name>
</gene>
<dbReference type="Pfam" id="PF00892">
    <property type="entry name" value="EamA"/>
    <property type="match status" value="2"/>
</dbReference>
<feature type="transmembrane region" description="Helical" evidence="6">
    <location>
        <begin position="217"/>
        <end position="236"/>
    </location>
</feature>
<dbReference type="InterPro" id="IPR000620">
    <property type="entry name" value="EamA_dom"/>
</dbReference>
<dbReference type="Gene3D" id="1.10.3730.20">
    <property type="match status" value="1"/>
</dbReference>
<feature type="transmembrane region" description="Helical" evidence="6">
    <location>
        <begin position="282"/>
        <end position="304"/>
    </location>
</feature>
<feature type="transmembrane region" description="Helical" evidence="6">
    <location>
        <begin position="248"/>
        <end position="270"/>
    </location>
</feature>
<dbReference type="AlphaFoldDB" id="A0A1T0ATA2"/>
<dbReference type="PANTHER" id="PTHR32322:SF2">
    <property type="entry name" value="EAMA DOMAIN-CONTAINING PROTEIN"/>
    <property type="match status" value="1"/>
</dbReference>
<evidence type="ECO:0000256" key="1">
    <source>
        <dbReference type="ARBA" id="ARBA00004141"/>
    </source>
</evidence>
<sequence>MKTQNPLLGFSLALLAAATWGALAIAAQKVLAVMSAETLVWYRFWVAVVGLLLILGIAKKLPKLTAFSRKEWGLIALGVFGLASNFVLFSEALNYISPTTNQVLWQLAPFAMLFFSVVLFKEKFGLHQKIGLVLLIVGLIAFFNDRFSEILQFNTYAFGILLGASASTIWVAYGIAQKMLSSKLTSQQILLIIYFGCGVVLTPFAADSVPFEQMNGFLLGCFIFCCLNTLIGYGAYGEALNHWEASKVSAVTTLIPIFTMLFSNLGHYLFPDYFSAPNMNFLSYLGAFIVVFGAIFSAIGHKFLPNAK</sequence>
<organism evidence="8 9">
    <name type="scientific">Haemophilus paracuniculus</name>
    <dbReference type="NCBI Taxonomy" id="734"/>
    <lineage>
        <taxon>Bacteria</taxon>
        <taxon>Pseudomonadati</taxon>
        <taxon>Pseudomonadota</taxon>
        <taxon>Gammaproteobacteria</taxon>
        <taxon>Pasteurellales</taxon>
        <taxon>Pasteurellaceae</taxon>
        <taxon>Haemophilus</taxon>
    </lineage>
</organism>
<accession>A0A1T0ATA2</accession>
<evidence type="ECO:0000259" key="7">
    <source>
        <dbReference type="Pfam" id="PF00892"/>
    </source>
</evidence>
<comment type="subcellular location">
    <subcellularLocation>
        <location evidence="1">Membrane</location>
        <topology evidence="1">Multi-pass membrane protein</topology>
    </subcellularLocation>
</comment>
<evidence type="ECO:0000256" key="4">
    <source>
        <dbReference type="ARBA" id="ARBA00022989"/>
    </source>
</evidence>
<dbReference type="STRING" id="734.B0187_02905"/>
<name>A0A1T0ATA2_9PAST</name>
<feature type="domain" description="EamA" evidence="7">
    <location>
        <begin position="8"/>
        <end position="141"/>
    </location>
</feature>
<dbReference type="PANTHER" id="PTHR32322">
    <property type="entry name" value="INNER MEMBRANE TRANSPORTER"/>
    <property type="match status" value="1"/>
</dbReference>
<feature type="transmembrane region" description="Helical" evidence="6">
    <location>
        <begin position="188"/>
        <end position="205"/>
    </location>
</feature>